<name>A0A087DPH6_9BIFI</name>
<evidence type="ECO:0000256" key="7">
    <source>
        <dbReference type="ARBA" id="ARBA00022842"/>
    </source>
</evidence>
<dbReference type="eggNOG" id="COG1669">
    <property type="taxonomic scope" value="Bacteria"/>
</dbReference>
<dbReference type="OrthoDB" id="9803128at2"/>
<evidence type="ECO:0000256" key="2">
    <source>
        <dbReference type="ARBA" id="ARBA00022679"/>
    </source>
</evidence>
<gene>
    <name evidence="9" type="ORF">BSTEL_0147</name>
</gene>
<evidence type="ECO:0000259" key="8">
    <source>
        <dbReference type="Pfam" id="PF18765"/>
    </source>
</evidence>
<evidence type="ECO:0000256" key="4">
    <source>
        <dbReference type="ARBA" id="ARBA00022723"/>
    </source>
</evidence>
<accession>A0A087DPH6</accession>
<dbReference type="STRING" id="762211.BSTEL_0147"/>
<dbReference type="InterPro" id="IPR043519">
    <property type="entry name" value="NT_sf"/>
</dbReference>
<dbReference type="Gene3D" id="3.30.460.10">
    <property type="entry name" value="Beta Polymerase, domain 2"/>
    <property type="match status" value="1"/>
</dbReference>
<evidence type="ECO:0000313" key="10">
    <source>
        <dbReference type="Proteomes" id="UP000029004"/>
    </source>
</evidence>
<organism evidence="9 10">
    <name type="scientific">Bifidobacterium stellenboschense</name>
    <dbReference type="NCBI Taxonomy" id="762211"/>
    <lineage>
        <taxon>Bacteria</taxon>
        <taxon>Bacillati</taxon>
        <taxon>Actinomycetota</taxon>
        <taxon>Actinomycetes</taxon>
        <taxon>Bifidobacteriales</taxon>
        <taxon>Bifidobacteriaceae</taxon>
        <taxon>Bifidobacterium</taxon>
    </lineage>
</organism>
<evidence type="ECO:0000256" key="1">
    <source>
        <dbReference type="ARBA" id="ARBA00001946"/>
    </source>
</evidence>
<keyword evidence="5" id="KW-0547">Nucleotide-binding</keyword>
<proteinExistence type="predicted"/>
<keyword evidence="7" id="KW-0460">Magnesium</keyword>
<dbReference type="InterPro" id="IPR052038">
    <property type="entry name" value="Type-VII_TA_antitoxin"/>
</dbReference>
<evidence type="ECO:0000256" key="6">
    <source>
        <dbReference type="ARBA" id="ARBA00022840"/>
    </source>
</evidence>
<sequence length="107" mass="11601">MSVLSLGQVRDAARKTAPNHGVGEMYVYGSVARGDNNALSDVDLVYRLNEGQRATAGTILSLKDDLESTLGAPVSLLSMRTLLFNAQHTASGKRFYDAIKNDLTRIM</sequence>
<keyword evidence="6" id="KW-0067">ATP-binding</keyword>
<evidence type="ECO:0000256" key="3">
    <source>
        <dbReference type="ARBA" id="ARBA00022695"/>
    </source>
</evidence>
<dbReference type="PANTHER" id="PTHR33571:SF12">
    <property type="entry name" value="BSL3053 PROTEIN"/>
    <property type="match status" value="1"/>
</dbReference>
<reference evidence="9 10" key="1">
    <citation type="submission" date="2014-03" db="EMBL/GenBank/DDBJ databases">
        <title>Genomics of Bifidobacteria.</title>
        <authorList>
            <person name="Ventura M."/>
            <person name="Milani C."/>
            <person name="Lugli G.A."/>
        </authorList>
    </citation>
    <scope>NUCLEOTIDE SEQUENCE [LARGE SCALE GENOMIC DNA]</scope>
    <source>
        <strain evidence="9 10">DSM 23968</strain>
    </source>
</reference>
<dbReference type="CDD" id="cd05403">
    <property type="entry name" value="NT_KNTase_like"/>
    <property type="match status" value="1"/>
</dbReference>
<dbReference type="Proteomes" id="UP000029004">
    <property type="component" value="Unassembled WGS sequence"/>
</dbReference>
<feature type="domain" description="Polymerase beta nucleotidyltransferase" evidence="8">
    <location>
        <begin position="21"/>
        <end position="97"/>
    </location>
</feature>
<dbReference type="InterPro" id="IPR041633">
    <property type="entry name" value="Polbeta"/>
</dbReference>
<dbReference type="Pfam" id="PF18765">
    <property type="entry name" value="Polbeta"/>
    <property type="match status" value="1"/>
</dbReference>
<evidence type="ECO:0000313" key="9">
    <source>
        <dbReference type="EMBL" id="KFI97426.1"/>
    </source>
</evidence>
<dbReference type="GO" id="GO:0016779">
    <property type="term" value="F:nucleotidyltransferase activity"/>
    <property type="evidence" value="ECO:0007669"/>
    <property type="project" value="UniProtKB-KW"/>
</dbReference>
<keyword evidence="2 9" id="KW-0808">Transferase</keyword>
<dbReference type="EMBL" id="JGZP01000012">
    <property type="protein sequence ID" value="KFI97426.1"/>
    <property type="molecule type" value="Genomic_DNA"/>
</dbReference>
<evidence type="ECO:0000256" key="5">
    <source>
        <dbReference type="ARBA" id="ARBA00022741"/>
    </source>
</evidence>
<dbReference type="AlphaFoldDB" id="A0A087DPH6"/>
<protein>
    <submittedName>
        <fullName evidence="9">Nucleotidyltransferase</fullName>
    </submittedName>
</protein>
<dbReference type="GO" id="GO:0046872">
    <property type="term" value="F:metal ion binding"/>
    <property type="evidence" value="ECO:0007669"/>
    <property type="project" value="UniProtKB-KW"/>
</dbReference>
<keyword evidence="4" id="KW-0479">Metal-binding</keyword>
<dbReference type="SUPFAM" id="SSF81301">
    <property type="entry name" value="Nucleotidyltransferase"/>
    <property type="match status" value="1"/>
</dbReference>
<comment type="caution">
    <text evidence="9">The sequence shown here is derived from an EMBL/GenBank/DDBJ whole genome shotgun (WGS) entry which is preliminary data.</text>
</comment>
<keyword evidence="3" id="KW-0548">Nucleotidyltransferase</keyword>
<comment type="cofactor">
    <cofactor evidence="1">
        <name>Mg(2+)</name>
        <dbReference type="ChEBI" id="CHEBI:18420"/>
    </cofactor>
</comment>
<dbReference type="PANTHER" id="PTHR33571">
    <property type="entry name" value="SSL8005 PROTEIN"/>
    <property type="match status" value="1"/>
</dbReference>
<dbReference type="GO" id="GO:0005524">
    <property type="term" value="F:ATP binding"/>
    <property type="evidence" value="ECO:0007669"/>
    <property type="project" value="UniProtKB-KW"/>
</dbReference>
<dbReference type="RefSeq" id="WP_034528183.1">
    <property type="nucleotide sequence ID" value="NZ_JGZP01000012.1"/>
</dbReference>
<keyword evidence="10" id="KW-1185">Reference proteome</keyword>